<dbReference type="FunFam" id="3.40.50.300:FF:000134">
    <property type="entry name" value="Iron-enterobactin ABC transporter ATP-binding protein"/>
    <property type="match status" value="1"/>
</dbReference>
<dbReference type="PROSITE" id="PS50893">
    <property type="entry name" value="ABC_TRANSPORTER_2"/>
    <property type="match status" value="1"/>
</dbReference>
<evidence type="ECO:0000259" key="4">
    <source>
        <dbReference type="PROSITE" id="PS50893"/>
    </source>
</evidence>
<feature type="domain" description="ABC transporter" evidence="4">
    <location>
        <begin position="3"/>
        <end position="235"/>
    </location>
</feature>
<proteinExistence type="predicted"/>
<keyword evidence="1" id="KW-0813">Transport</keyword>
<evidence type="ECO:0000256" key="1">
    <source>
        <dbReference type="ARBA" id="ARBA00022448"/>
    </source>
</evidence>
<accession>A0A543N9Y3</accession>
<dbReference type="GO" id="GO:0016887">
    <property type="term" value="F:ATP hydrolysis activity"/>
    <property type="evidence" value="ECO:0007669"/>
    <property type="project" value="InterPro"/>
</dbReference>
<dbReference type="InterPro" id="IPR003593">
    <property type="entry name" value="AAA+_ATPase"/>
</dbReference>
<dbReference type="InterPro" id="IPR003439">
    <property type="entry name" value="ABC_transporter-like_ATP-bd"/>
</dbReference>
<dbReference type="PANTHER" id="PTHR42794">
    <property type="entry name" value="HEMIN IMPORT ATP-BINDING PROTEIN HMUV"/>
    <property type="match status" value="1"/>
</dbReference>
<dbReference type="InterPro" id="IPR027417">
    <property type="entry name" value="P-loop_NTPase"/>
</dbReference>
<evidence type="ECO:0000313" key="6">
    <source>
        <dbReference type="Proteomes" id="UP000317422"/>
    </source>
</evidence>
<dbReference type="RefSeq" id="WP_141925646.1">
    <property type="nucleotide sequence ID" value="NZ_VFQC01000002.1"/>
</dbReference>
<dbReference type="EMBL" id="VFQC01000002">
    <property type="protein sequence ID" value="TQN28618.1"/>
    <property type="molecule type" value="Genomic_DNA"/>
</dbReference>
<dbReference type="Proteomes" id="UP000317422">
    <property type="component" value="Unassembled WGS sequence"/>
</dbReference>
<reference evidence="5 6" key="1">
    <citation type="submission" date="2019-06" db="EMBL/GenBank/DDBJ databases">
        <title>Sequencing the genomes of 1000 actinobacteria strains.</title>
        <authorList>
            <person name="Klenk H.-P."/>
        </authorList>
    </citation>
    <scope>NUCLEOTIDE SEQUENCE [LARGE SCALE GENOMIC DNA]</scope>
    <source>
        <strain evidence="5 6">DSM 45015</strain>
    </source>
</reference>
<gene>
    <name evidence="5" type="ORF">FHX37_3975</name>
</gene>
<evidence type="ECO:0000313" key="5">
    <source>
        <dbReference type="EMBL" id="TQN28618.1"/>
    </source>
</evidence>
<dbReference type="AlphaFoldDB" id="A0A543N9Y3"/>
<dbReference type="SMART" id="SM00382">
    <property type="entry name" value="AAA"/>
    <property type="match status" value="1"/>
</dbReference>
<dbReference type="InterPro" id="IPR017871">
    <property type="entry name" value="ABC_transporter-like_CS"/>
</dbReference>
<sequence length="258" mass="27511">MSLCAQDVSWTAGGRLIVDGVSLTAGSGATVGLLGPNGSGKSSLLRLLSGVRDTSSGAVSLDGTPITELGRREMARRVAVVEQHSSTEVDLTVSDVVRLGRIPHRRGWAGPTASDEEVVRGALHRVGLDHRAEQSWQTLSGGERQRVQIARALAQEPRELLLDEPTNHLDIRNQLDLLELVVRLPVTTVMALHDLNLASMYCDALVVLAEGRAVAAGPPARVVTESLIAEVYGVRSTVDPNGPRNRPAVRFLPGPPPE</sequence>
<comment type="caution">
    <text evidence="5">The sequence shown here is derived from an EMBL/GenBank/DDBJ whole genome shotgun (WGS) entry which is preliminary data.</text>
</comment>
<dbReference type="PANTHER" id="PTHR42794:SF2">
    <property type="entry name" value="ABC TRANSPORTER ATP-BINDING PROTEIN"/>
    <property type="match status" value="1"/>
</dbReference>
<dbReference type="CDD" id="cd03214">
    <property type="entry name" value="ABC_Iron-Siderophores_B12_Hemin"/>
    <property type="match status" value="1"/>
</dbReference>
<keyword evidence="2" id="KW-0547">Nucleotide-binding</keyword>
<dbReference type="OrthoDB" id="3475572at2"/>
<keyword evidence="6" id="KW-1185">Reference proteome</keyword>
<evidence type="ECO:0000256" key="3">
    <source>
        <dbReference type="ARBA" id="ARBA00022840"/>
    </source>
</evidence>
<dbReference type="Gene3D" id="3.40.50.300">
    <property type="entry name" value="P-loop containing nucleotide triphosphate hydrolases"/>
    <property type="match status" value="1"/>
</dbReference>
<organism evidence="5 6">
    <name type="scientific">Haloactinospora alba</name>
    <dbReference type="NCBI Taxonomy" id="405555"/>
    <lineage>
        <taxon>Bacteria</taxon>
        <taxon>Bacillati</taxon>
        <taxon>Actinomycetota</taxon>
        <taxon>Actinomycetes</taxon>
        <taxon>Streptosporangiales</taxon>
        <taxon>Nocardiopsidaceae</taxon>
        <taxon>Haloactinospora</taxon>
    </lineage>
</organism>
<protein>
    <submittedName>
        <fullName evidence="5">Iron complex transport system ATP-binding protein</fullName>
    </submittedName>
</protein>
<name>A0A543N9Y3_9ACTN</name>
<dbReference type="Pfam" id="PF00005">
    <property type="entry name" value="ABC_tran"/>
    <property type="match status" value="1"/>
</dbReference>
<dbReference type="SUPFAM" id="SSF52540">
    <property type="entry name" value="P-loop containing nucleoside triphosphate hydrolases"/>
    <property type="match status" value="1"/>
</dbReference>
<dbReference type="GO" id="GO:0005524">
    <property type="term" value="F:ATP binding"/>
    <property type="evidence" value="ECO:0007669"/>
    <property type="project" value="UniProtKB-KW"/>
</dbReference>
<keyword evidence="3 5" id="KW-0067">ATP-binding</keyword>
<dbReference type="PROSITE" id="PS00211">
    <property type="entry name" value="ABC_TRANSPORTER_1"/>
    <property type="match status" value="1"/>
</dbReference>
<evidence type="ECO:0000256" key="2">
    <source>
        <dbReference type="ARBA" id="ARBA00022741"/>
    </source>
</evidence>